<accession>A0AAI8Z2M1</accession>
<feature type="region of interest" description="Disordered" evidence="1">
    <location>
        <begin position="67"/>
        <end position="89"/>
    </location>
</feature>
<proteinExistence type="predicted"/>
<sequence length="130" mass="14374">MSSKYDTVMSLLSEAEKKRIFCVWMNSEAININWDKVVADYGSGNVETFRKRNRETFLKVQNVRAYKDGGGKLTPSPSPDAAVGKPQKRKECAGKARICKAKRVRKSKSAKAEKADSEGSSLGDLGLKDE</sequence>
<evidence type="ECO:0000313" key="3">
    <source>
        <dbReference type="Proteomes" id="UP001296104"/>
    </source>
</evidence>
<organism evidence="2 3">
    <name type="scientific">Lecanosticta acicola</name>
    <dbReference type="NCBI Taxonomy" id="111012"/>
    <lineage>
        <taxon>Eukaryota</taxon>
        <taxon>Fungi</taxon>
        <taxon>Dikarya</taxon>
        <taxon>Ascomycota</taxon>
        <taxon>Pezizomycotina</taxon>
        <taxon>Dothideomycetes</taxon>
        <taxon>Dothideomycetidae</taxon>
        <taxon>Mycosphaerellales</taxon>
        <taxon>Mycosphaerellaceae</taxon>
        <taxon>Lecanosticta</taxon>
    </lineage>
</organism>
<name>A0AAI8Z2M1_9PEZI</name>
<evidence type="ECO:0000313" key="2">
    <source>
        <dbReference type="EMBL" id="CAK4031293.1"/>
    </source>
</evidence>
<protein>
    <submittedName>
        <fullName evidence="2">Uncharacterized protein</fullName>
    </submittedName>
</protein>
<gene>
    <name evidence="2" type="ORF">LECACI_7A006451</name>
</gene>
<reference evidence="2" key="1">
    <citation type="submission" date="2023-11" db="EMBL/GenBank/DDBJ databases">
        <authorList>
            <person name="Alioto T."/>
            <person name="Alioto T."/>
            <person name="Gomez Garrido J."/>
        </authorList>
    </citation>
    <scope>NUCLEOTIDE SEQUENCE</scope>
</reference>
<keyword evidence="3" id="KW-1185">Reference proteome</keyword>
<comment type="caution">
    <text evidence="2">The sequence shown here is derived from an EMBL/GenBank/DDBJ whole genome shotgun (WGS) entry which is preliminary data.</text>
</comment>
<dbReference type="AlphaFoldDB" id="A0AAI8Z2M1"/>
<feature type="region of interest" description="Disordered" evidence="1">
    <location>
        <begin position="103"/>
        <end position="130"/>
    </location>
</feature>
<dbReference type="Proteomes" id="UP001296104">
    <property type="component" value="Unassembled WGS sequence"/>
</dbReference>
<evidence type="ECO:0000256" key="1">
    <source>
        <dbReference type="SAM" id="MobiDB-lite"/>
    </source>
</evidence>
<dbReference type="EMBL" id="CAVMBE010000046">
    <property type="protein sequence ID" value="CAK4031293.1"/>
    <property type="molecule type" value="Genomic_DNA"/>
</dbReference>